<evidence type="ECO:0000313" key="1">
    <source>
        <dbReference type="EMBL" id="KAJ7353041.1"/>
    </source>
</evidence>
<sequence>MNSEKAKQVDGTDSPYPSLCHPYATRIFCRNFRATGIGDSAGIENVGVDEAWKEDAAAAKPFKLRMTMNELERTMEESQTSGKWKYKGDTEDPEWGLDMVKRPSFRVFPIAKGNRDYSSINCGGRLIGARLLDRYCDWCYLKINRGIKVGLNLEIAAQELGPGFNRSCFICWS</sequence>
<organism evidence="1 2">
    <name type="scientific">Mycena albidolilacea</name>
    <dbReference type="NCBI Taxonomy" id="1033008"/>
    <lineage>
        <taxon>Eukaryota</taxon>
        <taxon>Fungi</taxon>
        <taxon>Dikarya</taxon>
        <taxon>Basidiomycota</taxon>
        <taxon>Agaricomycotina</taxon>
        <taxon>Agaricomycetes</taxon>
        <taxon>Agaricomycetidae</taxon>
        <taxon>Agaricales</taxon>
        <taxon>Marasmiineae</taxon>
        <taxon>Mycenaceae</taxon>
        <taxon>Mycena</taxon>
    </lineage>
</organism>
<comment type="caution">
    <text evidence="1">The sequence shown here is derived from an EMBL/GenBank/DDBJ whole genome shotgun (WGS) entry which is preliminary data.</text>
</comment>
<keyword evidence="2" id="KW-1185">Reference proteome</keyword>
<accession>A0AAD7A9R5</accession>
<protein>
    <submittedName>
        <fullName evidence="1">Uncharacterized protein</fullName>
    </submittedName>
</protein>
<reference evidence="1" key="1">
    <citation type="submission" date="2023-03" db="EMBL/GenBank/DDBJ databases">
        <title>Massive genome expansion in bonnet fungi (Mycena s.s.) driven by repeated elements and novel gene families across ecological guilds.</title>
        <authorList>
            <consortium name="Lawrence Berkeley National Laboratory"/>
            <person name="Harder C.B."/>
            <person name="Miyauchi S."/>
            <person name="Viragh M."/>
            <person name="Kuo A."/>
            <person name="Thoen E."/>
            <person name="Andreopoulos B."/>
            <person name="Lu D."/>
            <person name="Skrede I."/>
            <person name="Drula E."/>
            <person name="Henrissat B."/>
            <person name="Morin E."/>
            <person name="Kohler A."/>
            <person name="Barry K."/>
            <person name="LaButti K."/>
            <person name="Morin E."/>
            <person name="Salamov A."/>
            <person name="Lipzen A."/>
            <person name="Mereny Z."/>
            <person name="Hegedus B."/>
            <person name="Baldrian P."/>
            <person name="Stursova M."/>
            <person name="Weitz H."/>
            <person name="Taylor A."/>
            <person name="Grigoriev I.V."/>
            <person name="Nagy L.G."/>
            <person name="Martin F."/>
            <person name="Kauserud H."/>
        </authorList>
    </citation>
    <scope>NUCLEOTIDE SEQUENCE</scope>
    <source>
        <strain evidence="1">CBHHK002</strain>
    </source>
</reference>
<proteinExistence type="predicted"/>
<dbReference type="EMBL" id="JARIHO010000011">
    <property type="protein sequence ID" value="KAJ7353041.1"/>
    <property type="molecule type" value="Genomic_DNA"/>
</dbReference>
<name>A0AAD7A9R5_9AGAR</name>
<gene>
    <name evidence="1" type="ORF">DFH08DRAFT_804625</name>
</gene>
<dbReference type="AlphaFoldDB" id="A0AAD7A9R5"/>
<dbReference type="Proteomes" id="UP001218218">
    <property type="component" value="Unassembled WGS sequence"/>
</dbReference>
<evidence type="ECO:0000313" key="2">
    <source>
        <dbReference type="Proteomes" id="UP001218218"/>
    </source>
</evidence>